<feature type="compositionally biased region" description="Basic residues" evidence="1">
    <location>
        <begin position="71"/>
        <end position="85"/>
    </location>
</feature>
<feature type="region of interest" description="Disordered" evidence="1">
    <location>
        <begin position="129"/>
        <end position="157"/>
    </location>
</feature>
<comment type="caution">
    <text evidence="2">The sequence shown here is derived from an EMBL/GenBank/DDBJ whole genome shotgun (WGS) entry which is preliminary data.</text>
</comment>
<name>A0A2I0JR07_PUNGR</name>
<proteinExistence type="predicted"/>
<reference evidence="2 3" key="1">
    <citation type="submission" date="2017-11" db="EMBL/GenBank/DDBJ databases">
        <title>De-novo sequencing of pomegranate (Punica granatum L.) genome.</title>
        <authorList>
            <person name="Akparov Z."/>
            <person name="Amiraslanov A."/>
            <person name="Hajiyeva S."/>
            <person name="Abbasov M."/>
            <person name="Kaur K."/>
            <person name="Hamwieh A."/>
            <person name="Solovyev V."/>
            <person name="Salamov A."/>
            <person name="Braich B."/>
            <person name="Kosarev P."/>
            <person name="Mahmoud A."/>
            <person name="Hajiyev E."/>
            <person name="Babayeva S."/>
            <person name="Izzatullayeva V."/>
            <person name="Mammadov A."/>
            <person name="Mammadov A."/>
            <person name="Sharifova S."/>
            <person name="Ojaghi J."/>
            <person name="Eynullazada K."/>
            <person name="Bayramov B."/>
            <person name="Abdulazimova A."/>
            <person name="Shahmuradov I."/>
        </authorList>
    </citation>
    <scope>NUCLEOTIDE SEQUENCE [LARGE SCALE GENOMIC DNA]</scope>
    <source>
        <strain evidence="3">cv. AG2017</strain>
        <tissue evidence="2">Leaf</tissue>
    </source>
</reference>
<organism evidence="2 3">
    <name type="scientific">Punica granatum</name>
    <name type="common">Pomegranate</name>
    <dbReference type="NCBI Taxonomy" id="22663"/>
    <lineage>
        <taxon>Eukaryota</taxon>
        <taxon>Viridiplantae</taxon>
        <taxon>Streptophyta</taxon>
        <taxon>Embryophyta</taxon>
        <taxon>Tracheophyta</taxon>
        <taxon>Spermatophyta</taxon>
        <taxon>Magnoliopsida</taxon>
        <taxon>eudicotyledons</taxon>
        <taxon>Gunneridae</taxon>
        <taxon>Pentapetalae</taxon>
        <taxon>rosids</taxon>
        <taxon>malvids</taxon>
        <taxon>Myrtales</taxon>
        <taxon>Lythraceae</taxon>
        <taxon>Punica</taxon>
    </lineage>
</organism>
<feature type="compositionally biased region" description="Basic residues" evidence="1">
    <location>
        <begin position="107"/>
        <end position="117"/>
    </location>
</feature>
<evidence type="ECO:0000313" key="3">
    <source>
        <dbReference type="Proteomes" id="UP000233551"/>
    </source>
</evidence>
<evidence type="ECO:0000313" key="2">
    <source>
        <dbReference type="EMBL" id="PKI58671.1"/>
    </source>
</evidence>
<feature type="region of interest" description="Disordered" evidence="1">
    <location>
        <begin position="67"/>
        <end position="117"/>
    </location>
</feature>
<keyword evidence="3" id="KW-1185">Reference proteome</keyword>
<gene>
    <name evidence="2" type="ORF">CRG98_020937</name>
</gene>
<dbReference type="AlphaFoldDB" id="A0A2I0JR07"/>
<dbReference type="EMBL" id="PGOL01001353">
    <property type="protein sequence ID" value="PKI58671.1"/>
    <property type="molecule type" value="Genomic_DNA"/>
</dbReference>
<evidence type="ECO:0000256" key="1">
    <source>
        <dbReference type="SAM" id="MobiDB-lite"/>
    </source>
</evidence>
<dbReference type="Proteomes" id="UP000233551">
    <property type="component" value="Unassembled WGS sequence"/>
</dbReference>
<sequence length="157" mass="17608">MKMFERMNKDVTQWLKDIPTDRWSMSAFVIVCKNQAVTTNKCKQFNGTIFKYKAGEAFWGRTSFDPIRPPIIKKKPGKRKTKRKNAPKENANPHKMKRKFGPPNYSRCKRVRHRKNSCKANLGSSVVAIEEARPSHVPSDGDSAAAGDGVNDASAAA</sequence>
<accession>A0A2I0JR07</accession>
<protein>
    <submittedName>
        <fullName evidence="2">Uncharacterized protein</fullName>
    </submittedName>
</protein>